<evidence type="ECO:0000313" key="3">
    <source>
        <dbReference type="EMBL" id="MBP1861078.1"/>
    </source>
</evidence>
<dbReference type="PANTHER" id="PTHR38834:SF3">
    <property type="entry name" value="SOLUTE-BINDING PROTEIN FAMILY 3_N-TERMINAL DOMAIN-CONTAINING PROTEIN"/>
    <property type="match status" value="1"/>
</dbReference>
<dbReference type="Pfam" id="PF00497">
    <property type="entry name" value="SBP_bac_3"/>
    <property type="match status" value="1"/>
</dbReference>
<keyword evidence="1" id="KW-0732">Signal</keyword>
<name>A0ABS4ET13_9HYPH</name>
<dbReference type="RefSeq" id="WP_209855066.1">
    <property type="nucleotide sequence ID" value="NZ_JAGGJV010000009.1"/>
</dbReference>
<dbReference type="InterPro" id="IPR001638">
    <property type="entry name" value="Solute-binding_3/MltF_N"/>
</dbReference>
<dbReference type="SUPFAM" id="SSF53850">
    <property type="entry name" value="Periplasmic binding protein-like II"/>
    <property type="match status" value="1"/>
</dbReference>
<reference evidence="3 4" key="1">
    <citation type="submission" date="2021-03" db="EMBL/GenBank/DDBJ databases">
        <title>Genomic Encyclopedia of Type Strains, Phase IV (KMG-IV): sequencing the most valuable type-strain genomes for metagenomic binning, comparative biology and taxonomic classification.</title>
        <authorList>
            <person name="Goeker M."/>
        </authorList>
    </citation>
    <scope>NUCLEOTIDE SEQUENCE [LARGE SCALE GENOMIC DNA]</scope>
    <source>
        <strain evidence="3 4">DSM 26427</strain>
    </source>
</reference>
<evidence type="ECO:0000259" key="2">
    <source>
        <dbReference type="Pfam" id="PF00497"/>
    </source>
</evidence>
<feature type="chain" id="PRO_5045127902" evidence="1">
    <location>
        <begin position="19"/>
        <end position="237"/>
    </location>
</feature>
<organism evidence="3 4">
    <name type="scientific">Rhizobium herbae</name>
    <dbReference type="NCBI Taxonomy" id="508661"/>
    <lineage>
        <taxon>Bacteria</taxon>
        <taxon>Pseudomonadati</taxon>
        <taxon>Pseudomonadota</taxon>
        <taxon>Alphaproteobacteria</taxon>
        <taxon>Hyphomicrobiales</taxon>
        <taxon>Rhizobiaceae</taxon>
        <taxon>Rhizobium/Agrobacterium group</taxon>
        <taxon>Rhizobium</taxon>
    </lineage>
</organism>
<dbReference type="PANTHER" id="PTHR38834">
    <property type="entry name" value="PERIPLASMIC SUBSTRATE BINDING PROTEIN FAMILY 3"/>
    <property type="match status" value="1"/>
</dbReference>
<dbReference type="Gene3D" id="3.40.190.10">
    <property type="entry name" value="Periplasmic binding protein-like II"/>
    <property type="match status" value="2"/>
</dbReference>
<comment type="caution">
    <text evidence="3">The sequence shown here is derived from an EMBL/GenBank/DDBJ whole genome shotgun (WGS) entry which is preliminary data.</text>
</comment>
<protein>
    <submittedName>
        <fullName evidence="3">Polar amino acid transport system substrate-binding protein</fullName>
    </submittedName>
</protein>
<dbReference type="Proteomes" id="UP000823786">
    <property type="component" value="Unassembled WGS sequence"/>
</dbReference>
<feature type="domain" description="Solute-binding protein family 3/N-terminal" evidence="2">
    <location>
        <begin position="26"/>
        <end position="233"/>
    </location>
</feature>
<accession>A0ABS4ET13</accession>
<evidence type="ECO:0000256" key="1">
    <source>
        <dbReference type="SAM" id="SignalP"/>
    </source>
</evidence>
<sequence length="237" mass="26669">MKYPALALFLAFCSAAQAHPLHLLTEEYPPFSYRESDRLLGISVDQVKTLMQAAKLDYTMEMQPWARAFSLAESTPDTCVFTTGLIPERMARFKWVQPLVLDLMIMVRKAGQPFAPATIDEAKRFTIGVHKDDSAETYARQQGFPRLDSAASLDLSLKKLLSGRVELMIMTRTTYESMRRQGQPIEAALNLEATRAGIACNLQVPDSTIEKMQVELDRLITNGTQAAIYERYRQAGK</sequence>
<evidence type="ECO:0000313" key="4">
    <source>
        <dbReference type="Proteomes" id="UP000823786"/>
    </source>
</evidence>
<gene>
    <name evidence="3" type="ORF">J2Z75_004606</name>
</gene>
<proteinExistence type="predicted"/>
<keyword evidence="4" id="KW-1185">Reference proteome</keyword>
<dbReference type="EMBL" id="JAGGJV010000009">
    <property type="protein sequence ID" value="MBP1861078.1"/>
    <property type="molecule type" value="Genomic_DNA"/>
</dbReference>
<feature type="signal peptide" evidence="1">
    <location>
        <begin position="1"/>
        <end position="18"/>
    </location>
</feature>